<dbReference type="PANTHER" id="PTHR17453">
    <property type="entry name" value="SIGNAL RECOGNITION PARTICLE 19 KD PROTEIN"/>
    <property type="match status" value="1"/>
</dbReference>
<dbReference type="GO" id="GO:0008312">
    <property type="term" value="F:7S RNA binding"/>
    <property type="evidence" value="ECO:0007669"/>
    <property type="project" value="InterPro"/>
</dbReference>
<evidence type="ECO:0000256" key="2">
    <source>
        <dbReference type="ARBA" id="ARBA00022490"/>
    </source>
</evidence>
<dbReference type="PANTHER" id="PTHR17453:SF0">
    <property type="entry name" value="SIGNAL RECOGNITION PARTICLE 19 KDA PROTEIN"/>
    <property type="match status" value="1"/>
</dbReference>
<proteinExistence type="predicted"/>
<reference evidence="6" key="1">
    <citation type="submission" date="2020-01" db="EMBL/GenBank/DDBJ databases">
        <title>Genome Sequencing of Three Apophysomyces-Like Fungal Strains Confirms a Novel Fungal Genus in the Mucoromycota with divergent Burkholderia-like Endosymbiotic Bacteria.</title>
        <authorList>
            <person name="Stajich J.E."/>
            <person name="Macias A.M."/>
            <person name="Carter-House D."/>
            <person name="Lovett B."/>
            <person name="Kasson L.R."/>
            <person name="Berry K."/>
            <person name="Grigoriev I."/>
            <person name="Chang Y."/>
            <person name="Spatafora J."/>
            <person name="Kasson M.T."/>
        </authorList>
    </citation>
    <scope>NUCLEOTIDE SEQUENCE</scope>
    <source>
        <strain evidence="6">NRRL A-21654</strain>
    </source>
</reference>
<dbReference type="Proteomes" id="UP000605846">
    <property type="component" value="Unassembled WGS sequence"/>
</dbReference>
<evidence type="ECO:0000256" key="5">
    <source>
        <dbReference type="SAM" id="MobiDB-lite"/>
    </source>
</evidence>
<protein>
    <submittedName>
        <fullName evidence="6">Signal recognition particle subunit</fullName>
    </submittedName>
</protein>
<keyword evidence="3" id="KW-0733">Signal recognition particle</keyword>
<dbReference type="Gene3D" id="3.30.56.30">
    <property type="entry name" value="Signal recognition particle, SRP19-like subunit"/>
    <property type="match status" value="1"/>
</dbReference>
<evidence type="ECO:0000313" key="7">
    <source>
        <dbReference type="Proteomes" id="UP000605846"/>
    </source>
</evidence>
<dbReference type="AlphaFoldDB" id="A0A8H7C017"/>
<feature type="region of interest" description="Disordered" evidence="5">
    <location>
        <begin position="214"/>
        <end position="245"/>
    </location>
</feature>
<name>A0A8H7C017_9FUNG</name>
<comment type="subcellular location">
    <subcellularLocation>
        <location evidence="1">Cytoplasm</location>
    </subcellularLocation>
</comment>
<feature type="compositionally biased region" description="Basic residues" evidence="5">
    <location>
        <begin position="234"/>
        <end position="245"/>
    </location>
</feature>
<dbReference type="SUPFAM" id="SSF69695">
    <property type="entry name" value="SRP19"/>
    <property type="match status" value="1"/>
</dbReference>
<dbReference type="OrthoDB" id="2190947at2759"/>
<dbReference type="EMBL" id="JABAYA010000017">
    <property type="protein sequence ID" value="KAF7730251.1"/>
    <property type="molecule type" value="Genomic_DNA"/>
</dbReference>
<keyword evidence="7" id="KW-1185">Reference proteome</keyword>
<dbReference type="InterPro" id="IPR002778">
    <property type="entry name" value="Signal_recog_particle_SRP19"/>
</dbReference>
<evidence type="ECO:0000256" key="1">
    <source>
        <dbReference type="ARBA" id="ARBA00004496"/>
    </source>
</evidence>
<feature type="compositionally biased region" description="Low complexity" evidence="5">
    <location>
        <begin position="32"/>
        <end position="41"/>
    </location>
</feature>
<comment type="caution">
    <text evidence="6">The sequence shown here is derived from an EMBL/GenBank/DDBJ whole genome shotgun (WGS) entry which is preliminary data.</text>
</comment>
<organism evidence="6 7">
    <name type="scientific">Apophysomyces ossiformis</name>
    <dbReference type="NCBI Taxonomy" id="679940"/>
    <lineage>
        <taxon>Eukaryota</taxon>
        <taxon>Fungi</taxon>
        <taxon>Fungi incertae sedis</taxon>
        <taxon>Mucoromycota</taxon>
        <taxon>Mucoromycotina</taxon>
        <taxon>Mucoromycetes</taxon>
        <taxon>Mucorales</taxon>
        <taxon>Mucorineae</taxon>
        <taxon>Mucoraceae</taxon>
        <taxon>Apophysomyces</taxon>
    </lineage>
</organism>
<dbReference type="GO" id="GO:0005786">
    <property type="term" value="C:signal recognition particle, endoplasmic reticulum targeting"/>
    <property type="evidence" value="ECO:0007669"/>
    <property type="project" value="UniProtKB-KW"/>
</dbReference>
<evidence type="ECO:0000256" key="4">
    <source>
        <dbReference type="ARBA" id="ARBA00023274"/>
    </source>
</evidence>
<dbReference type="GO" id="GO:0006617">
    <property type="term" value="P:SRP-dependent cotranslational protein targeting to membrane, signal sequence recognition"/>
    <property type="evidence" value="ECO:0007669"/>
    <property type="project" value="TreeGrafter"/>
</dbReference>
<dbReference type="InterPro" id="IPR036521">
    <property type="entry name" value="SRP19-like_sf"/>
</dbReference>
<dbReference type="Pfam" id="PF01922">
    <property type="entry name" value="SRP19"/>
    <property type="match status" value="1"/>
</dbReference>
<keyword evidence="2" id="KW-0963">Cytoplasm</keyword>
<accession>A0A8H7C017</accession>
<sequence length="245" mass="27383">MSMLQKLKETQKNPVFIDDDIDNMDFPLPTEASTSASSSSTPNFNDIQNLMKSMQQPAAAAAQTANRPIAVATTPQGVQRLDPSEYKEWVCVYPCYIDAAKTVKEGRRIVKEKAVEKPHAYFMALAVQKLGLSVVYEGKCHPRDWANPGRVKVQLKRDRFFVNPNVTTRIQLYYQIAERLPAIQKESELPKNIVSPITSLAEVEAIADEHRKAQGLPTLAEMNASSSQPAIPSKPRKQKVKYVRG</sequence>
<gene>
    <name evidence="6" type="primary">SEC65</name>
    <name evidence="6" type="ORF">EC973_002494</name>
</gene>
<evidence type="ECO:0000256" key="3">
    <source>
        <dbReference type="ARBA" id="ARBA00023135"/>
    </source>
</evidence>
<evidence type="ECO:0000313" key="6">
    <source>
        <dbReference type="EMBL" id="KAF7730251.1"/>
    </source>
</evidence>
<feature type="region of interest" description="Disordered" evidence="5">
    <location>
        <begin position="16"/>
        <end position="46"/>
    </location>
</feature>
<keyword evidence="4" id="KW-0687">Ribonucleoprotein</keyword>